<protein>
    <submittedName>
        <fullName evidence="2">Uncharacterized protein</fullName>
    </submittedName>
</protein>
<dbReference type="AlphaFoldDB" id="A0A1H4G9Q4"/>
<keyword evidence="3" id="KW-1185">Reference proteome</keyword>
<evidence type="ECO:0000313" key="3">
    <source>
        <dbReference type="Proteomes" id="UP000198703"/>
    </source>
</evidence>
<gene>
    <name evidence="2" type="ORF">SAMN05444370_1455</name>
</gene>
<sequence length="407" mass="45007">MSTVSMARSGFVRVPRVWVALDVSPGARVLLFHFCAAANAAGESWYKFAQLTDIVGRSKAAISGYLAELREVGVVETEQQRTANGYHAHLLVRLVGWSSFLAEWSAMADAARRRTSRVASRVPSPASSQRQRAPAEKLLPSPESHRTAFLSSSETEHRVQDIEHSYPTDNNNIKYTNTTSGPEIVNNGVIETPCESWSSDDELRWAYFKGGAPGFAFDREPPSDLLKRAIQHAEHMQRAVEWCEETEAQALVVGRLREFAREARIIVGDGIDAVAAAIAKRARAPGSIEKAIDALRENWAPHWRRLSTPEQVAALLDSEAVRGRLTCDRERAAHRARARASIARIELKRRREVEAPGDATIATSLAARMVAYDARRPDTVCEAAKNGSASGRKIGQIRHRVEIEVSR</sequence>
<name>A0A1H4G9Q4_9RHOB</name>
<dbReference type="STRING" id="89524.SAMN05444370_1455"/>
<dbReference type="EMBL" id="FNQM01000045">
    <property type="protein sequence ID" value="SEB06319.1"/>
    <property type="molecule type" value="Genomic_DNA"/>
</dbReference>
<proteinExistence type="predicted"/>
<feature type="region of interest" description="Disordered" evidence="1">
    <location>
        <begin position="116"/>
        <end position="157"/>
    </location>
</feature>
<dbReference type="Proteomes" id="UP000198703">
    <property type="component" value="Unassembled WGS sequence"/>
</dbReference>
<evidence type="ECO:0000313" key="2">
    <source>
        <dbReference type="EMBL" id="SEB06319.1"/>
    </source>
</evidence>
<reference evidence="2 3" key="1">
    <citation type="submission" date="2016-10" db="EMBL/GenBank/DDBJ databases">
        <authorList>
            <person name="de Groot N.N."/>
        </authorList>
    </citation>
    <scope>NUCLEOTIDE SEQUENCE [LARGE SCALE GENOMIC DNA]</scope>
    <source>
        <strain evidence="2 3">DSM 15345</strain>
    </source>
</reference>
<organism evidence="2 3">
    <name type="scientific">Rubrimonas cliftonensis</name>
    <dbReference type="NCBI Taxonomy" id="89524"/>
    <lineage>
        <taxon>Bacteria</taxon>
        <taxon>Pseudomonadati</taxon>
        <taxon>Pseudomonadota</taxon>
        <taxon>Alphaproteobacteria</taxon>
        <taxon>Rhodobacterales</taxon>
        <taxon>Paracoccaceae</taxon>
        <taxon>Rubrimonas</taxon>
    </lineage>
</organism>
<accession>A0A1H4G9Q4</accession>
<evidence type="ECO:0000256" key="1">
    <source>
        <dbReference type="SAM" id="MobiDB-lite"/>
    </source>
</evidence>